<feature type="compositionally biased region" description="Basic and acidic residues" evidence="3">
    <location>
        <begin position="584"/>
        <end position="600"/>
    </location>
</feature>
<dbReference type="InterPro" id="IPR001343">
    <property type="entry name" value="Hemolysn_Ca-bd"/>
</dbReference>
<keyword evidence="5" id="KW-1185">Reference proteome</keyword>
<name>A0A8J3QGQ8_9ACTN</name>
<evidence type="ECO:0000256" key="2">
    <source>
        <dbReference type="ARBA" id="ARBA00022525"/>
    </source>
</evidence>
<comment type="caution">
    <text evidence="4">The sequence shown here is derived from an EMBL/GenBank/DDBJ whole genome shotgun (WGS) entry which is preliminary data.</text>
</comment>
<dbReference type="SUPFAM" id="SSF140453">
    <property type="entry name" value="EsxAB dimer-like"/>
    <property type="match status" value="1"/>
</dbReference>
<dbReference type="GO" id="GO:0005576">
    <property type="term" value="C:extracellular region"/>
    <property type="evidence" value="ECO:0007669"/>
    <property type="project" value="UniProtKB-SubCell"/>
</dbReference>
<dbReference type="PANTHER" id="PTHR38340">
    <property type="entry name" value="S-LAYER PROTEIN"/>
    <property type="match status" value="1"/>
</dbReference>
<dbReference type="Proteomes" id="UP000612899">
    <property type="component" value="Unassembled WGS sequence"/>
</dbReference>
<protein>
    <recommendedName>
        <fullName evidence="6">Calcium-binding protein</fullName>
    </recommendedName>
</protein>
<evidence type="ECO:0000313" key="4">
    <source>
        <dbReference type="EMBL" id="GIH09349.1"/>
    </source>
</evidence>
<dbReference type="EMBL" id="BONY01000066">
    <property type="protein sequence ID" value="GIH09349.1"/>
    <property type="molecule type" value="Genomic_DNA"/>
</dbReference>
<feature type="region of interest" description="Disordered" evidence="3">
    <location>
        <begin position="359"/>
        <end position="384"/>
    </location>
</feature>
<dbReference type="InterPro" id="IPR010310">
    <property type="entry name" value="T7SS_ESAT-6-like"/>
</dbReference>
<reference evidence="4" key="1">
    <citation type="submission" date="2021-01" db="EMBL/GenBank/DDBJ databases">
        <title>Whole genome shotgun sequence of Rhizocola hellebori NBRC 109834.</title>
        <authorList>
            <person name="Komaki H."/>
            <person name="Tamura T."/>
        </authorList>
    </citation>
    <scope>NUCLEOTIDE SEQUENCE</scope>
    <source>
        <strain evidence="4">NBRC 109834</strain>
    </source>
</reference>
<dbReference type="PANTHER" id="PTHR38340:SF1">
    <property type="entry name" value="S-LAYER PROTEIN"/>
    <property type="match status" value="1"/>
</dbReference>
<dbReference type="InterPro" id="IPR028208">
    <property type="entry name" value="Effector_pro_NleD-like"/>
</dbReference>
<gene>
    <name evidence="4" type="ORF">Rhe02_74160</name>
</gene>
<organism evidence="4 5">
    <name type="scientific">Rhizocola hellebori</name>
    <dbReference type="NCBI Taxonomy" id="1392758"/>
    <lineage>
        <taxon>Bacteria</taxon>
        <taxon>Bacillati</taxon>
        <taxon>Actinomycetota</taxon>
        <taxon>Actinomycetes</taxon>
        <taxon>Micromonosporales</taxon>
        <taxon>Micromonosporaceae</taxon>
        <taxon>Rhizocola</taxon>
    </lineage>
</organism>
<dbReference type="Gene3D" id="2.150.10.10">
    <property type="entry name" value="Serralysin-like metalloprotease, C-terminal"/>
    <property type="match status" value="2"/>
</dbReference>
<dbReference type="RefSeq" id="WP_203913084.1">
    <property type="nucleotide sequence ID" value="NZ_BONY01000066.1"/>
</dbReference>
<keyword evidence="2" id="KW-0964">Secreted</keyword>
<proteinExistence type="predicted"/>
<dbReference type="Pfam" id="PF00353">
    <property type="entry name" value="HemolysinCabind"/>
    <property type="match status" value="3"/>
</dbReference>
<dbReference type="SUPFAM" id="SSF51120">
    <property type="entry name" value="beta-Roll"/>
    <property type="match status" value="1"/>
</dbReference>
<dbReference type="InterPro" id="IPR050557">
    <property type="entry name" value="RTX_toxin/Mannuronan_C5-epim"/>
</dbReference>
<dbReference type="InterPro" id="IPR011049">
    <property type="entry name" value="Serralysin-like_metalloprot_C"/>
</dbReference>
<evidence type="ECO:0000256" key="1">
    <source>
        <dbReference type="ARBA" id="ARBA00004613"/>
    </source>
</evidence>
<dbReference type="Gene3D" id="1.10.287.1060">
    <property type="entry name" value="ESAT-6-like"/>
    <property type="match status" value="1"/>
</dbReference>
<dbReference type="GO" id="GO:0005509">
    <property type="term" value="F:calcium ion binding"/>
    <property type="evidence" value="ECO:0007669"/>
    <property type="project" value="InterPro"/>
</dbReference>
<comment type="subcellular location">
    <subcellularLocation>
        <location evidence="1">Secreted</location>
    </subcellularLocation>
</comment>
<dbReference type="InterPro" id="IPR036689">
    <property type="entry name" value="ESAT-6-like_sf"/>
</dbReference>
<dbReference type="Pfam" id="PF06013">
    <property type="entry name" value="WXG100"/>
    <property type="match status" value="1"/>
</dbReference>
<evidence type="ECO:0000256" key="3">
    <source>
        <dbReference type="SAM" id="MobiDB-lite"/>
    </source>
</evidence>
<evidence type="ECO:0000313" key="5">
    <source>
        <dbReference type="Proteomes" id="UP000612899"/>
    </source>
</evidence>
<evidence type="ECO:0008006" key="6">
    <source>
        <dbReference type="Google" id="ProtNLM"/>
    </source>
</evidence>
<feature type="region of interest" description="Disordered" evidence="3">
    <location>
        <begin position="569"/>
        <end position="609"/>
    </location>
</feature>
<dbReference type="PRINTS" id="PR00313">
    <property type="entry name" value="CABNDNGRPT"/>
</dbReference>
<dbReference type="AlphaFoldDB" id="A0A8J3QGQ8"/>
<sequence>MAIPPEDREIRVDAALWELEANPGRIEAASAAWRRLGKSTTTIGDDLDADTKKLLGSDWAGKARDSFAQHQGKVITSLDGASTSAEKLAGTLDGVADLLRRYQSALDTDRERIMKAVPSWRSGGEIVFRWNTPEQATAVGDAANHARALRKELDDALNAKLSGFATADWDATSTQWLSVADGTTDPFTLPAEATNGVSVLMVDGQAVVNTGTGDDNVKVTVDPATGQVIVEVNGSKHYFPPGTPVTIRAGDGNDHIEVPKGTNLSITMLGGSGSDELRGGDGNETIIGLHGDDKVYAGAGNDYASAGSGRDYVDGQGGDDIISGGLGDDVLYGLSGNDKISGGEGNDYLEGATGDDVVHGGAGNDIVSGGRDNDQIDGGTGDDVMYGGLGKDTITGSGGNDTAYRQDEDSVAGVRQDVKVEVTDAAKFIEIKGSPEFQERVRADLDMMNASPIGQKMLQEQERIHNDSAAIASDWPVLGGISYQGNPLVIEEAGSNTASYSTNWHLGEDYNITYNPSRLDSSDQRPPIAGLFHEMAHVYDYGNNTSAEGNVVGGVDDGIENDEREAVGLPIDHDQDPSTPIQLDPDHPYDYTENRFREEMGWPTRKSYR</sequence>
<accession>A0A8J3QGQ8</accession>
<dbReference type="Pfam" id="PF14891">
    <property type="entry name" value="Peptidase_M91"/>
    <property type="match status" value="1"/>
</dbReference>